<keyword evidence="10" id="KW-0482">Metalloprotease</keyword>
<dbReference type="PANTHER" id="PTHR43221">
    <property type="entry name" value="PROTEASE HTPX"/>
    <property type="match status" value="1"/>
</dbReference>
<keyword evidence="11 13" id="KW-0472">Membrane</keyword>
<name>A0ABP8TUW0_9ACTN</name>
<dbReference type="Gene3D" id="3.30.2010.10">
    <property type="entry name" value="Metalloproteases ('zincins'), catalytic domain"/>
    <property type="match status" value="1"/>
</dbReference>
<accession>A0ABP8TUW0</accession>
<evidence type="ECO:0000256" key="12">
    <source>
        <dbReference type="SAM" id="MobiDB-lite"/>
    </source>
</evidence>
<dbReference type="Proteomes" id="UP001500212">
    <property type="component" value="Unassembled WGS sequence"/>
</dbReference>
<feature type="compositionally biased region" description="Pro residues" evidence="12">
    <location>
        <begin position="535"/>
        <end position="546"/>
    </location>
</feature>
<keyword evidence="3" id="KW-1003">Cell membrane</keyword>
<reference evidence="16" key="1">
    <citation type="journal article" date="2019" name="Int. J. Syst. Evol. Microbiol.">
        <title>The Global Catalogue of Microorganisms (GCM) 10K type strain sequencing project: providing services to taxonomists for standard genome sequencing and annotation.</title>
        <authorList>
            <consortium name="The Broad Institute Genomics Platform"/>
            <consortium name="The Broad Institute Genome Sequencing Center for Infectious Disease"/>
            <person name="Wu L."/>
            <person name="Ma J."/>
        </authorList>
    </citation>
    <scope>NUCLEOTIDE SEQUENCE [LARGE SCALE GENOMIC DNA]</scope>
    <source>
        <strain evidence="16">JCM 17938</strain>
    </source>
</reference>
<keyword evidence="5 13" id="KW-0812">Transmembrane</keyword>
<feature type="compositionally biased region" description="Gly residues" evidence="12">
    <location>
        <begin position="513"/>
        <end position="533"/>
    </location>
</feature>
<comment type="cofactor">
    <cofactor evidence="1">
        <name>Zn(2+)</name>
        <dbReference type="ChEBI" id="CHEBI:29105"/>
    </cofactor>
</comment>
<sequence length="546" mass="58114">MLTTFRAAVAVVLLAGFYVLVAAITTGTVFFDFYAVKYGHAGGFKVAALATFGVLAMLRGVFVVGRRKDEEQPGVAVTPHDEPELWRTVTELAHQVRTRVPDEIRLVPDVNAAVSENTRLLGLIPGRRYMYIGIPLMLSLTADEMRAVLCHELGHYSGSHTRLGGITYRGRTSLIRTIERLRDHAIIRTIFLLYAKLYLRVSQAVSRRQELEADAAAVAVSGRRPMGEALRKVRASAAAWNFYLGSYCSLIGPAQARPADLFAGFYTLLREPSRQEELAKVVNAPEERSPYDSHPSLAERLAAIAALPEPAARPDPRPALALLADPRRAALATQASMLTDEALRLPVLEWPQIVERGLYAGANAEAMKDVFTAAGQATNTPQPTVDTVLRILAGGGAGDLGNRLRMAGWQGDDTRALVARVVARAFEGLLIQAGRVRYTFSWSDVARLVDGDGAEVDLTDPVRRAVDDPGQVNSLYEHLLRLGITPASAPAPEPAPGGAIPVPGGTYPVPGGAVPGAGGTYSGPGGAVPGAGGAVPPPGGMAPPPR</sequence>
<evidence type="ECO:0000256" key="6">
    <source>
        <dbReference type="ARBA" id="ARBA00022723"/>
    </source>
</evidence>
<keyword evidence="9 13" id="KW-1133">Transmembrane helix</keyword>
<evidence type="ECO:0000256" key="3">
    <source>
        <dbReference type="ARBA" id="ARBA00022475"/>
    </source>
</evidence>
<evidence type="ECO:0000313" key="15">
    <source>
        <dbReference type="EMBL" id="GAA4614172.1"/>
    </source>
</evidence>
<dbReference type="InterPro" id="IPR001915">
    <property type="entry name" value="Peptidase_M48"/>
</dbReference>
<dbReference type="CDD" id="cd07328">
    <property type="entry name" value="M48_Ste24p_like"/>
    <property type="match status" value="1"/>
</dbReference>
<evidence type="ECO:0000256" key="11">
    <source>
        <dbReference type="ARBA" id="ARBA00023136"/>
    </source>
</evidence>
<protein>
    <recommendedName>
        <fullName evidence="14">Peptidase M48 domain-containing protein</fullName>
    </recommendedName>
</protein>
<feature type="domain" description="Peptidase M48" evidence="14">
    <location>
        <begin position="81"/>
        <end position="305"/>
    </location>
</feature>
<organism evidence="15 16">
    <name type="scientific">Actinoallomurus liliacearum</name>
    <dbReference type="NCBI Taxonomy" id="1080073"/>
    <lineage>
        <taxon>Bacteria</taxon>
        <taxon>Bacillati</taxon>
        <taxon>Actinomycetota</taxon>
        <taxon>Actinomycetes</taxon>
        <taxon>Streptosporangiales</taxon>
        <taxon>Thermomonosporaceae</taxon>
        <taxon>Actinoallomurus</taxon>
    </lineage>
</organism>
<gene>
    <name evidence="15" type="ORF">GCM10023195_61780</name>
</gene>
<proteinExistence type="predicted"/>
<dbReference type="EMBL" id="BAABHJ010000023">
    <property type="protein sequence ID" value="GAA4614172.1"/>
    <property type="molecule type" value="Genomic_DNA"/>
</dbReference>
<evidence type="ECO:0000256" key="9">
    <source>
        <dbReference type="ARBA" id="ARBA00022989"/>
    </source>
</evidence>
<evidence type="ECO:0000256" key="10">
    <source>
        <dbReference type="ARBA" id="ARBA00023049"/>
    </source>
</evidence>
<keyword evidence="8" id="KW-0862">Zinc</keyword>
<feature type="transmembrane region" description="Helical" evidence="13">
    <location>
        <begin position="46"/>
        <end position="64"/>
    </location>
</feature>
<comment type="subcellular location">
    <subcellularLocation>
        <location evidence="2">Cell membrane</location>
        <topology evidence="2">Multi-pass membrane protein</topology>
    </subcellularLocation>
</comment>
<evidence type="ECO:0000256" key="4">
    <source>
        <dbReference type="ARBA" id="ARBA00022670"/>
    </source>
</evidence>
<keyword evidence="4" id="KW-0645">Protease</keyword>
<evidence type="ECO:0000256" key="13">
    <source>
        <dbReference type="SAM" id="Phobius"/>
    </source>
</evidence>
<dbReference type="Pfam" id="PF01435">
    <property type="entry name" value="Peptidase_M48"/>
    <property type="match status" value="1"/>
</dbReference>
<evidence type="ECO:0000313" key="16">
    <source>
        <dbReference type="Proteomes" id="UP001500212"/>
    </source>
</evidence>
<dbReference type="PANTHER" id="PTHR43221:SF1">
    <property type="entry name" value="PROTEASE HTPX"/>
    <property type="match status" value="1"/>
</dbReference>
<dbReference type="RefSeq" id="WP_345362380.1">
    <property type="nucleotide sequence ID" value="NZ_BAABHJ010000023.1"/>
</dbReference>
<keyword evidence="6" id="KW-0479">Metal-binding</keyword>
<evidence type="ECO:0000256" key="2">
    <source>
        <dbReference type="ARBA" id="ARBA00004651"/>
    </source>
</evidence>
<dbReference type="InterPro" id="IPR050083">
    <property type="entry name" value="HtpX_protease"/>
</dbReference>
<evidence type="ECO:0000256" key="8">
    <source>
        <dbReference type="ARBA" id="ARBA00022833"/>
    </source>
</evidence>
<keyword evidence="7" id="KW-0378">Hydrolase</keyword>
<evidence type="ECO:0000256" key="1">
    <source>
        <dbReference type="ARBA" id="ARBA00001947"/>
    </source>
</evidence>
<evidence type="ECO:0000256" key="7">
    <source>
        <dbReference type="ARBA" id="ARBA00022801"/>
    </source>
</evidence>
<evidence type="ECO:0000259" key="14">
    <source>
        <dbReference type="Pfam" id="PF01435"/>
    </source>
</evidence>
<comment type="caution">
    <text evidence="15">The sequence shown here is derived from an EMBL/GenBank/DDBJ whole genome shotgun (WGS) entry which is preliminary data.</text>
</comment>
<evidence type="ECO:0000256" key="5">
    <source>
        <dbReference type="ARBA" id="ARBA00022692"/>
    </source>
</evidence>
<keyword evidence="16" id="KW-1185">Reference proteome</keyword>
<feature type="compositionally biased region" description="Low complexity" evidence="12">
    <location>
        <begin position="496"/>
        <end position="512"/>
    </location>
</feature>
<feature type="region of interest" description="Disordered" evidence="12">
    <location>
        <begin position="490"/>
        <end position="546"/>
    </location>
</feature>